<proteinExistence type="predicted"/>
<protein>
    <submittedName>
        <fullName evidence="1">Uncharacterized protein</fullName>
    </submittedName>
</protein>
<gene>
    <name evidence="1" type="ORF">MNOR_LOCUS11519</name>
</gene>
<dbReference type="EMBL" id="CAXKWB010006073">
    <property type="protein sequence ID" value="CAL4081259.1"/>
    <property type="molecule type" value="Genomic_DNA"/>
</dbReference>
<evidence type="ECO:0000313" key="2">
    <source>
        <dbReference type="Proteomes" id="UP001497623"/>
    </source>
</evidence>
<organism evidence="1 2">
    <name type="scientific">Meganyctiphanes norvegica</name>
    <name type="common">Northern krill</name>
    <name type="synonym">Thysanopoda norvegica</name>
    <dbReference type="NCBI Taxonomy" id="48144"/>
    <lineage>
        <taxon>Eukaryota</taxon>
        <taxon>Metazoa</taxon>
        <taxon>Ecdysozoa</taxon>
        <taxon>Arthropoda</taxon>
        <taxon>Crustacea</taxon>
        <taxon>Multicrustacea</taxon>
        <taxon>Malacostraca</taxon>
        <taxon>Eumalacostraca</taxon>
        <taxon>Eucarida</taxon>
        <taxon>Euphausiacea</taxon>
        <taxon>Euphausiidae</taxon>
        <taxon>Meganyctiphanes</taxon>
    </lineage>
</organism>
<accession>A0AAV2QG30</accession>
<keyword evidence="2" id="KW-1185">Reference proteome</keyword>
<dbReference type="Proteomes" id="UP001497623">
    <property type="component" value="Unassembled WGS sequence"/>
</dbReference>
<name>A0AAV2QG30_MEGNR</name>
<dbReference type="AlphaFoldDB" id="A0AAV2QG30"/>
<comment type="caution">
    <text evidence="1">The sequence shown here is derived from an EMBL/GenBank/DDBJ whole genome shotgun (WGS) entry which is preliminary data.</text>
</comment>
<sequence>MTSSAVFHSSICISTHISYVEQQPDDADYYLALSRVEESCNAPHQVSSSSVHNRTCIIQIYYNDSNYYPVPWESSSLHISGSKQINQNIHCITPIYIYYI</sequence>
<reference evidence="1 2" key="1">
    <citation type="submission" date="2024-05" db="EMBL/GenBank/DDBJ databases">
        <authorList>
            <person name="Wallberg A."/>
        </authorList>
    </citation>
    <scope>NUCLEOTIDE SEQUENCE [LARGE SCALE GENOMIC DNA]</scope>
</reference>
<evidence type="ECO:0000313" key="1">
    <source>
        <dbReference type="EMBL" id="CAL4081259.1"/>
    </source>
</evidence>